<dbReference type="EMBL" id="CASHTH010001104">
    <property type="protein sequence ID" value="CAI8011478.1"/>
    <property type="molecule type" value="Genomic_DNA"/>
</dbReference>
<sequence>MFDLTGRVAIVTGGNGGLGLAMALGLAGAGANIVVAARNAEKTAQACAEIEALGTRAVGLGVDVIQEADILRMVSQTIEAFGRVDILVNNAGMTVRKEPQDLETGEWDQVLDVNLRAAFLGARAVYPHMKSQGGGKIVNIGSMFSIFGGGGSGAPYSASKGGIVQLSKSLAVAWAKDNIQSNAILPGWFMTDLTAAVPEQQPERYDLISRRIPYGRWGEPEDLQGAAIFLSSSASDYVTGAVLTVDGGYSVT</sequence>
<dbReference type="SUPFAM" id="SSF51735">
    <property type="entry name" value="NAD(P)-binding Rossmann-fold domains"/>
    <property type="match status" value="1"/>
</dbReference>
<accession>A0AA35RIS8</accession>
<dbReference type="InterPro" id="IPR002347">
    <property type="entry name" value="SDR_fam"/>
</dbReference>
<dbReference type="PRINTS" id="PR00080">
    <property type="entry name" value="SDRFAMILY"/>
</dbReference>
<evidence type="ECO:0000313" key="4">
    <source>
        <dbReference type="Proteomes" id="UP001174909"/>
    </source>
</evidence>
<name>A0AA35RIS8_GEOBA</name>
<dbReference type="Pfam" id="PF13561">
    <property type="entry name" value="adh_short_C2"/>
    <property type="match status" value="1"/>
</dbReference>
<reference evidence="3" key="1">
    <citation type="submission" date="2023-03" db="EMBL/GenBank/DDBJ databases">
        <authorList>
            <person name="Steffen K."/>
            <person name="Cardenas P."/>
        </authorList>
    </citation>
    <scope>NUCLEOTIDE SEQUENCE</scope>
</reference>
<proteinExistence type="inferred from homology"/>
<dbReference type="NCBIfam" id="NF005559">
    <property type="entry name" value="PRK07231.1"/>
    <property type="match status" value="1"/>
</dbReference>
<protein>
    <submittedName>
        <fullName evidence="3">2-dehydro-3-deoxy-D-gluconate 5-dehydrogenase</fullName>
    </submittedName>
</protein>
<evidence type="ECO:0000256" key="1">
    <source>
        <dbReference type="ARBA" id="ARBA00005194"/>
    </source>
</evidence>
<comment type="pathway">
    <text evidence="1">Lipid metabolism; fatty acid biosynthesis.</text>
</comment>
<dbReference type="PANTHER" id="PTHR42760">
    <property type="entry name" value="SHORT-CHAIN DEHYDROGENASES/REDUCTASES FAMILY MEMBER"/>
    <property type="match status" value="1"/>
</dbReference>
<comment type="similarity">
    <text evidence="2">Belongs to the short-chain dehydrogenases/reductases (SDR) family.</text>
</comment>
<organism evidence="3 4">
    <name type="scientific">Geodia barretti</name>
    <name type="common">Barrett's horny sponge</name>
    <dbReference type="NCBI Taxonomy" id="519541"/>
    <lineage>
        <taxon>Eukaryota</taxon>
        <taxon>Metazoa</taxon>
        <taxon>Porifera</taxon>
        <taxon>Demospongiae</taxon>
        <taxon>Heteroscleromorpha</taxon>
        <taxon>Tetractinellida</taxon>
        <taxon>Astrophorina</taxon>
        <taxon>Geodiidae</taxon>
        <taxon>Geodia</taxon>
    </lineage>
</organism>
<dbReference type="AlphaFoldDB" id="A0AA35RIS8"/>
<keyword evidence="4" id="KW-1185">Reference proteome</keyword>
<gene>
    <name evidence="3" type="ORF">GBAR_LOCUS7401</name>
</gene>
<dbReference type="FunFam" id="3.40.50.720:FF:000084">
    <property type="entry name" value="Short-chain dehydrogenase reductase"/>
    <property type="match status" value="1"/>
</dbReference>
<comment type="caution">
    <text evidence="3">The sequence shown here is derived from an EMBL/GenBank/DDBJ whole genome shotgun (WGS) entry which is preliminary data.</text>
</comment>
<dbReference type="InterPro" id="IPR036291">
    <property type="entry name" value="NAD(P)-bd_dom_sf"/>
</dbReference>
<evidence type="ECO:0000256" key="2">
    <source>
        <dbReference type="ARBA" id="ARBA00006484"/>
    </source>
</evidence>
<evidence type="ECO:0000313" key="3">
    <source>
        <dbReference type="EMBL" id="CAI8011478.1"/>
    </source>
</evidence>
<dbReference type="Gene3D" id="3.40.50.720">
    <property type="entry name" value="NAD(P)-binding Rossmann-like Domain"/>
    <property type="match status" value="1"/>
</dbReference>
<dbReference type="GO" id="GO:0016616">
    <property type="term" value="F:oxidoreductase activity, acting on the CH-OH group of donors, NAD or NADP as acceptor"/>
    <property type="evidence" value="ECO:0007669"/>
    <property type="project" value="TreeGrafter"/>
</dbReference>
<dbReference type="PRINTS" id="PR00081">
    <property type="entry name" value="GDHRDH"/>
</dbReference>
<dbReference type="Proteomes" id="UP001174909">
    <property type="component" value="Unassembled WGS sequence"/>
</dbReference>